<feature type="compositionally biased region" description="Basic and acidic residues" evidence="1">
    <location>
        <begin position="574"/>
        <end position="590"/>
    </location>
</feature>
<dbReference type="Gene3D" id="3.30.1490.40">
    <property type="match status" value="1"/>
</dbReference>
<feature type="compositionally biased region" description="Basic and acidic residues" evidence="1">
    <location>
        <begin position="69"/>
        <end position="105"/>
    </location>
</feature>
<dbReference type="Pfam" id="PF02213">
    <property type="entry name" value="GYF"/>
    <property type="match status" value="1"/>
</dbReference>
<proteinExistence type="predicted"/>
<feature type="compositionally biased region" description="Gly residues" evidence="1">
    <location>
        <begin position="18"/>
        <end position="35"/>
    </location>
</feature>
<dbReference type="PANTHER" id="PTHR47471:SF1">
    <property type="entry name" value="PROTEIN ESSENTIAL FOR POTEXVIRUS ACCUMULATION 1"/>
    <property type="match status" value="1"/>
</dbReference>
<feature type="compositionally biased region" description="Gly residues" evidence="1">
    <location>
        <begin position="106"/>
        <end position="116"/>
    </location>
</feature>
<feature type="region of interest" description="Disordered" evidence="1">
    <location>
        <begin position="875"/>
        <end position="912"/>
    </location>
</feature>
<feature type="region of interest" description="Disordered" evidence="1">
    <location>
        <begin position="475"/>
        <end position="501"/>
    </location>
</feature>
<feature type="compositionally biased region" description="Basic and acidic residues" evidence="1">
    <location>
        <begin position="124"/>
        <end position="135"/>
    </location>
</feature>
<feature type="compositionally biased region" description="Gly residues" evidence="1">
    <location>
        <begin position="154"/>
        <end position="166"/>
    </location>
</feature>
<protein>
    <recommendedName>
        <fullName evidence="2">GYF domain-containing protein</fullName>
    </recommendedName>
</protein>
<evidence type="ECO:0000256" key="1">
    <source>
        <dbReference type="SAM" id="MobiDB-lite"/>
    </source>
</evidence>
<feature type="region of interest" description="Disordered" evidence="1">
    <location>
        <begin position="1"/>
        <end position="166"/>
    </location>
</feature>
<dbReference type="PROSITE" id="PS50829">
    <property type="entry name" value="GYF"/>
    <property type="match status" value="1"/>
</dbReference>
<feature type="region of interest" description="Disordered" evidence="1">
    <location>
        <begin position="192"/>
        <end position="217"/>
    </location>
</feature>
<evidence type="ECO:0000259" key="2">
    <source>
        <dbReference type="PROSITE" id="PS50829"/>
    </source>
</evidence>
<dbReference type="SUPFAM" id="SSF55277">
    <property type="entry name" value="GYF domain"/>
    <property type="match status" value="1"/>
</dbReference>
<feature type="compositionally biased region" description="Basic and acidic residues" evidence="1">
    <location>
        <begin position="656"/>
        <end position="667"/>
    </location>
</feature>
<feature type="compositionally biased region" description="Pro residues" evidence="1">
    <location>
        <begin position="475"/>
        <end position="493"/>
    </location>
</feature>
<dbReference type="SMART" id="SM00444">
    <property type="entry name" value="GYF"/>
    <property type="match status" value="1"/>
</dbReference>
<name>A0A7S0PHU5_9CHLO</name>
<dbReference type="InterPro" id="IPR003169">
    <property type="entry name" value="GYF"/>
</dbReference>
<dbReference type="EMBL" id="HBEW01000039">
    <property type="protein sequence ID" value="CAD8575120.1"/>
    <property type="molecule type" value="Transcribed_RNA"/>
</dbReference>
<accession>A0A7S0PHU5</accession>
<feature type="compositionally biased region" description="Pro residues" evidence="1">
    <location>
        <begin position="607"/>
        <end position="636"/>
    </location>
</feature>
<dbReference type="InterPro" id="IPR035445">
    <property type="entry name" value="GYF-like_dom_sf"/>
</dbReference>
<feature type="compositionally biased region" description="Acidic residues" evidence="1">
    <location>
        <begin position="887"/>
        <end position="898"/>
    </location>
</feature>
<dbReference type="AlphaFoldDB" id="A0A7S0PHU5"/>
<evidence type="ECO:0000313" key="3">
    <source>
        <dbReference type="EMBL" id="CAD8575120.1"/>
    </source>
</evidence>
<organism evidence="3">
    <name type="scientific">Ostreococcus mediterraneus</name>
    <dbReference type="NCBI Taxonomy" id="1486918"/>
    <lineage>
        <taxon>Eukaryota</taxon>
        <taxon>Viridiplantae</taxon>
        <taxon>Chlorophyta</taxon>
        <taxon>Mamiellophyceae</taxon>
        <taxon>Mamiellales</taxon>
        <taxon>Bathycoccaceae</taxon>
        <taxon>Ostreococcus</taxon>
    </lineage>
</organism>
<dbReference type="PANTHER" id="PTHR47471">
    <property type="entry name" value="GYF DOMAIN-CONTAINING PROTEIN"/>
    <property type="match status" value="1"/>
</dbReference>
<gene>
    <name evidence="3" type="ORF">OMED0929_LOCUS36</name>
</gene>
<feature type="compositionally biased region" description="Polar residues" evidence="1">
    <location>
        <begin position="55"/>
        <end position="68"/>
    </location>
</feature>
<feature type="region of interest" description="Disordered" evidence="1">
    <location>
        <begin position="571"/>
        <end position="723"/>
    </location>
</feature>
<feature type="compositionally biased region" description="Basic and acidic residues" evidence="1">
    <location>
        <begin position="698"/>
        <end position="714"/>
    </location>
</feature>
<reference evidence="3" key="1">
    <citation type="submission" date="2021-01" db="EMBL/GenBank/DDBJ databases">
        <authorList>
            <person name="Corre E."/>
            <person name="Pelletier E."/>
            <person name="Niang G."/>
            <person name="Scheremetjew M."/>
            <person name="Finn R."/>
            <person name="Kale V."/>
            <person name="Holt S."/>
            <person name="Cochrane G."/>
            <person name="Meng A."/>
            <person name="Brown T."/>
            <person name="Cohen L."/>
        </authorList>
    </citation>
    <scope>NUCLEOTIDE SEQUENCE</scope>
    <source>
        <strain evidence="3">Clade-D-RCC2572</strain>
    </source>
</reference>
<feature type="domain" description="GYF" evidence="2">
    <location>
        <begin position="409"/>
        <end position="460"/>
    </location>
</feature>
<sequence>MTADDAGRENAVTSEGKSGAGAGAGADGEGKGANAGDGWVTAGRDRKSVDGGRPWSNNASAGDTTARTSEGERQSTRGTRGGRDRKFKDDARRAGGESWGKRSDGRSGGADWGGKGWVDNAQGESHKTEGGDGKRAVGGARSSRDGFPTRPTGAGRGFTMGRGKSGGQALQLSLGALQVSSVSESFYERVMSKSTEGQFTDATGEDGEEGAEKKDNGAKYRYTASEMVTILRQLEESNTCILPADVCATNVPMKNIQPGDPLWELTMIGRHGDWAKEEKKADAKASAVKDSDVPEWAQEGNALIDASMTDDSFLGTTMPELTKEEREGFFAMAAPAEPAQQRTSRFVALEEEETIMPHMSHLGSIQGMMQPPVAQMPPVQMPPVRMPPVQMPPQQQQAPPQQPMPVPPNIDWLYLDPSGQQQGPFSRQEIMEWHQGGFFPNDLPCRPIDAPPQAPFMPLIELLQSGWRYHIPMPQQPPPQHQHMPPMGPPPPQAGGGGLPPWLANMPQGPPVGSAPPARGMTLEELERAHRAPEPQAPPPSVNALANFAAGLGISNQQGQAPPPQVRGLTLAELEARQMHHSQGRQEKAGADTSSQWDAPPAQRAQPPIPQAMPIPKAMPAPMPPAQEPPPSPKAPTGPAWGGAAPAPPANVGKKTLLDIQREEEARAALAAKNAPPPSMHGAVLGSAWGGQSSSGKSLKEIQEEEARAAERRAAAAAQQQQQYQSQLPSGGWAATAAAGAAKTVPRPAMSIPTPVARAPAPAPAPQARPAMGVAVAPLTQPPATPSTTSMPPLNNKNALRAWCKSQMLALNNSDDMTLVDFLLGLPSAGEVQEYVALYLGKTAHATAFAGELIRQKRADPSLAEGLGNGELAAVAASQSSGRGGGFDDDVGGDDDSEAWANASRKKKGGKR</sequence>